<accession>L8JUW4</accession>
<evidence type="ECO:0000313" key="1">
    <source>
        <dbReference type="EMBL" id="ELR71072.1"/>
    </source>
</evidence>
<comment type="caution">
    <text evidence="1">The sequence shown here is derived from an EMBL/GenBank/DDBJ whole genome shotgun (WGS) entry which is preliminary data.</text>
</comment>
<dbReference type="AlphaFoldDB" id="L8JUW4"/>
<protein>
    <recommendedName>
        <fullName evidence="3">HigB toxin protein</fullName>
    </recommendedName>
</protein>
<dbReference type="RefSeq" id="WP_009580373.1">
    <property type="nucleotide sequence ID" value="NZ_AMZN01000045.1"/>
</dbReference>
<evidence type="ECO:0000313" key="2">
    <source>
        <dbReference type="Proteomes" id="UP000011135"/>
    </source>
</evidence>
<organism evidence="1 2">
    <name type="scientific">Fulvivirga imtechensis AK7</name>
    <dbReference type="NCBI Taxonomy" id="1237149"/>
    <lineage>
        <taxon>Bacteria</taxon>
        <taxon>Pseudomonadati</taxon>
        <taxon>Bacteroidota</taxon>
        <taxon>Cytophagia</taxon>
        <taxon>Cytophagales</taxon>
        <taxon>Fulvivirgaceae</taxon>
        <taxon>Fulvivirga</taxon>
    </lineage>
</organism>
<dbReference type="GO" id="GO:0004519">
    <property type="term" value="F:endonuclease activity"/>
    <property type="evidence" value="ECO:0007669"/>
    <property type="project" value="InterPro"/>
</dbReference>
<dbReference type="EMBL" id="AMZN01000045">
    <property type="protein sequence ID" value="ELR71072.1"/>
    <property type="molecule type" value="Genomic_DNA"/>
</dbReference>
<proteinExistence type="predicted"/>
<name>L8JUW4_9BACT</name>
<dbReference type="GO" id="GO:0110001">
    <property type="term" value="C:toxin-antitoxin complex"/>
    <property type="evidence" value="ECO:0007669"/>
    <property type="project" value="InterPro"/>
</dbReference>
<dbReference type="InterPro" id="IPR018669">
    <property type="entry name" value="Toxin_HigB"/>
</dbReference>
<dbReference type="eggNOG" id="COG4680">
    <property type="taxonomic scope" value="Bacteria"/>
</dbReference>
<dbReference type="GO" id="GO:0003723">
    <property type="term" value="F:RNA binding"/>
    <property type="evidence" value="ECO:0007669"/>
    <property type="project" value="InterPro"/>
</dbReference>
<sequence>MERIFAKSTLRKYWEKHADVEQYLKTWYDTAMSCDWKDPSDVKNTYANASILKDSRVVFNIKGNSYRLVTKFNFEKQWIFIRFIGTHAEYDKIDANAI</sequence>
<gene>
    <name evidence="1" type="ORF">C900_03036</name>
</gene>
<keyword evidence="2" id="KW-1185">Reference proteome</keyword>
<dbReference type="Pfam" id="PF09907">
    <property type="entry name" value="HigB_toxin"/>
    <property type="match status" value="1"/>
</dbReference>
<dbReference type="PATRIC" id="fig|1237149.3.peg.2793"/>
<dbReference type="Proteomes" id="UP000011135">
    <property type="component" value="Unassembled WGS sequence"/>
</dbReference>
<evidence type="ECO:0008006" key="3">
    <source>
        <dbReference type="Google" id="ProtNLM"/>
    </source>
</evidence>
<dbReference type="OrthoDB" id="9799912at2"/>
<reference evidence="1 2" key="1">
    <citation type="submission" date="2012-12" db="EMBL/GenBank/DDBJ databases">
        <title>Genome assembly of Fulvivirga imtechensis AK7.</title>
        <authorList>
            <person name="Nupur N."/>
            <person name="Khatri I."/>
            <person name="Kumar R."/>
            <person name="Subramanian S."/>
            <person name="Pinnaka A."/>
        </authorList>
    </citation>
    <scope>NUCLEOTIDE SEQUENCE [LARGE SCALE GENOMIC DNA]</scope>
    <source>
        <strain evidence="1 2">AK7</strain>
    </source>
</reference>
<dbReference type="STRING" id="1237149.C900_03036"/>